<comment type="caution">
    <text evidence="1">The sequence shown here is derived from an EMBL/GenBank/DDBJ whole genome shotgun (WGS) entry which is preliminary data.</text>
</comment>
<dbReference type="EMBL" id="JARBHB010000003">
    <property type="protein sequence ID" value="KAJ8888690.1"/>
    <property type="molecule type" value="Genomic_DNA"/>
</dbReference>
<keyword evidence="2" id="KW-1185">Reference proteome</keyword>
<dbReference type="InterPro" id="IPR036397">
    <property type="entry name" value="RNaseH_sf"/>
</dbReference>
<evidence type="ECO:0000313" key="2">
    <source>
        <dbReference type="Proteomes" id="UP001159363"/>
    </source>
</evidence>
<gene>
    <name evidence="1" type="ORF">PR048_008182</name>
</gene>
<name>A0ABQ9HWD5_9NEOP</name>
<dbReference type="Gene3D" id="3.30.420.10">
    <property type="entry name" value="Ribonuclease H-like superfamily/Ribonuclease H"/>
    <property type="match status" value="1"/>
</dbReference>
<organism evidence="1 2">
    <name type="scientific">Dryococelus australis</name>
    <dbReference type="NCBI Taxonomy" id="614101"/>
    <lineage>
        <taxon>Eukaryota</taxon>
        <taxon>Metazoa</taxon>
        <taxon>Ecdysozoa</taxon>
        <taxon>Arthropoda</taxon>
        <taxon>Hexapoda</taxon>
        <taxon>Insecta</taxon>
        <taxon>Pterygota</taxon>
        <taxon>Neoptera</taxon>
        <taxon>Polyneoptera</taxon>
        <taxon>Phasmatodea</taxon>
        <taxon>Verophasmatodea</taxon>
        <taxon>Anareolatae</taxon>
        <taxon>Phasmatidae</taxon>
        <taxon>Eurycanthinae</taxon>
        <taxon>Dryococelus</taxon>
    </lineage>
</organism>
<dbReference type="PANTHER" id="PTHR47326">
    <property type="entry name" value="TRANSPOSABLE ELEMENT TC3 TRANSPOSASE-LIKE PROTEIN"/>
    <property type="match status" value="1"/>
</dbReference>
<evidence type="ECO:0000313" key="1">
    <source>
        <dbReference type="EMBL" id="KAJ8888690.1"/>
    </source>
</evidence>
<proteinExistence type="predicted"/>
<dbReference type="Proteomes" id="UP001159363">
    <property type="component" value="Chromosome 3"/>
</dbReference>
<protein>
    <submittedName>
        <fullName evidence="1">Uncharacterized protein</fullName>
    </submittedName>
</protein>
<reference evidence="1 2" key="1">
    <citation type="submission" date="2023-02" db="EMBL/GenBank/DDBJ databases">
        <title>LHISI_Scaffold_Assembly.</title>
        <authorList>
            <person name="Stuart O.P."/>
            <person name="Cleave R."/>
            <person name="Magrath M.J.L."/>
            <person name="Mikheyev A.S."/>
        </authorList>
    </citation>
    <scope>NUCLEOTIDE SEQUENCE [LARGE SCALE GENOMIC DNA]</scope>
    <source>
        <strain evidence="1">Daus_M_001</strain>
        <tissue evidence="1">Leg muscle</tissue>
    </source>
</reference>
<sequence length="327" mass="36211">MGAPPMSGHFSPGKETIERGRYGRWEGVAADSSARLPPIGYLRRMSADGISPSLDVLLEQCHDDKDLARRVSSRNIIGALGLPVGILKYNRAVVGGRSSVAVRVLASHQGEPGSIPGGAGFSHVGIVADDAADQRVFSGITHFPRPFIPAPLHTHLVSPSSALKTSNFFNHFAHNRVVMNNILTAGEEKKWKANKEENTCGAPSEDIRVDTKIPEEEREESVADLYQQSTRSKCTIIVGDWGPFPGATQSVDCTSYVIAREKKREFNCDVRRDFLQDVLPEYLEEVTLDAREVMWFQQDGVPPHFAIAVRRHLDMHFPYRWKVGEAP</sequence>
<accession>A0ABQ9HWD5</accession>
<dbReference type="PANTHER" id="PTHR47326:SF1">
    <property type="entry name" value="HTH PSQ-TYPE DOMAIN-CONTAINING PROTEIN"/>
    <property type="match status" value="1"/>
</dbReference>